<keyword evidence="3 7" id="KW-0418">Kinase</keyword>
<dbReference type="RefSeq" id="WP_052376640.1">
    <property type="nucleotide sequence ID" value="NZ_ASRX01000084.1"/>
</dbReference>
<evidence type="ECO:0000259" key="6">
    <source>
        <dbReference type="PROSITE" id="PS50011"/>
    </source>
</evidence>
<keyword evidence="1" id="KW-0808">Transferase</keyword>
<feature type="region of interest" description="Disordered" evidence="5">
    <location>
        <begin position="347"/>
        <end position="376"/>
    </location>
</feature>
<keyword evidence="7" id="KW-0723">Serine/threonine-protein kinase</keyword>
<evidence type="ECO:0000313" key="7">
    <source>
        <dbReference type="EMBL" id="EYF01287.1"/>
    </source>
</evidence>
<organism evidence="7 8">
    <name type="scientific">Chondromyces apiculatus DSM 436</name>
    <dbReference type="NCBI Taxonomy" id="1192034"/>
    <lineage>
        <taxon>Bacteria</taxon>
        <taxon>Pseudomonadati</taxon>
        <taxon>Myxococcota</taxon>
        <taxon>Polyangia</taxon>
        <taxon>Polyangiales</taxon>
        <taxon>Polyangiaceae</taxon>
        <taxon>Chondromyces</taxon>
    </lineage>
</organism>
<dbReference type="EMBL" id="ASRX01000084">
    <property type="protein sequence ID" value="EYF01287.1"/>
    <property type="molecule type" value="Genomic_DNA"/>
</dbReference>
<keyword evidence="2" id="KW-0547">Nucleotide-binding</keyword>
<evidence type="ECO:0000256" key="1">
    <source>
        <dbReference type="ARBA" id="ARBA00022679"/>
    </source>
</evidence>
<dbReference type="eggNOG" id="COG0515">
    <property type="taxonomic scope" value="Bacteria"/>
</dbReference>
<evidence type="ECO:0000256" key="5">
    <source>
        <dbReference type="SAM" id="MobiDB-lite"/>
    </source>
</evidence>
<evidence type="ECO:0000313" key="8">
    <source>
        <dbReference type="Proteomes" id="UP000019678"/>
    </source>
</evidence>
<feature type="region of interest" description="Disordered" evidence="5">
    <location>
        <begin position="403"/>
        <end position="442"/>
    </location>
</feature>
<dbReference type="Proteomes" id="UP000019678">
    <property type="component" value="Unassembled WGS sequence"/>
</dbReference>
<comment type="caution">
    <text evidence="7">The sequence shown here is derived from an EMBL/GenBank/DDBJ whole genome shotgun (WGS) entry which is preliminary data.</text>
</comment>
<dbReference type="STRING" id="1192034.CAP_8441"/>
<sequence length="583" mass="63336">MVEGATAQAPEGAAGEEPLPRQFGKYTLLRRLAAGGMAELYLALHRSVASFEKLVVIKRILPSMNQDRAFIEMLLHEARIAATLSHPNIVQIFDVGQHDGCYFIAMEHIHGEDVRSIVRAMRRKSVAEFPLEHALTICLGMCAGLAYAHEKRDLEGGVLDIVHRDISPQNVVVTFTGDVKIVDFGVAKSVQAGDEAEDGKLLKGKAPYMSPEQARGDAIDWRSDIFAVGVVLFELTTGRRLFKGSSEYETLHMITERDYPRPVELKPGYPPALDAIVMKALAKRREDRYQSAREMQGELEAFIREERVAASQVGLSSWMRFLFEEKLDQQKAVLQDIKQLADVLSAEHPTPDEEQMGSGAGMIAGSGVSPAPAPRRSSTGIAIAAVSVLAVVAASVLYLRAGQPTRGDADPGRAPGGTGQRDAPGDVAQAAPAPTRGSLEITTDPPGCSIWISGDLQQEVTPTRIDNLPLGRELELKLTREGLEPHREKIVLTATEASRTITRKMALGSVTIALKVTPRAAVWVDGVPWKGDPDRIEGITAGEEHKIVLAADGYVPKTLTINARPGETRSIEERLFKLPPGAR</sequence>
<dbReference type="SUPFAM" id="SSF56112">
    <property type="entry name" value="Protein kinase-like (PK-like)"/>
    <property type="match status" value="1"/>
</dbReference>
<evidence type="ECO:0000256" key="2">
    <source>
        <dbReference type="ARBA" id="ARBA00022741"/>
    </source>
</evidence>
<keyword evidence="8" id="KW-1185">Reference proteome</keyword>
<reference evidence="7 8" key="1">
    <citation type="submission" date="2013-05" db="EMBL/GenBank/DDBJ databases">
        <title>Genome assembly of Chondromyces apiculatus DSM 436.</title>
        <authorList>
            <person name="Sharma G."/>
            <person name="Khatri I."/>
            <person name="Kaur C."/>
            <person name="Mayilraj S."/>
            <person name="Subramanian S."/>
        </authorList>
    </citation>
    <scope>NUCLEOTIDE SEQUENCE [LARGE SCALE GENOMIC DNA]</scope>
    <source>
        <strain evidence="7 8">DSM 436</strain>
    </source>
</reference>
<dbReference type="Gene3D" id="3.30.200.20">
    <property type="entry name" value="Phosphorylase Kinase, domain 1"/>
    <property type="match status" value="1"/>
</dbReference>
<dbReference type="GO" id="GO:0004674">
    <property type="term" value="F:protein serine/threonine kinase activity"/>
    <property type="evidence" value="ECO:0007669"/>
    <property type="project" value="UniProtKB-KW"/>
</dbReference>
<gene>
    <name evidence="7" type="ORF">CAP_8441</name>
</gene>
<dbReference type="Gene3D" id="1.10.510.10">
    <property type="entry name" value="Transferase(Phosphotransferase) domain 1"/>
    <property type="match status" value="1"/>
</dbReference>
<dbReference type="PROSITE" id="PS00109">
    <property type="entry name" value="PROTEIN_KINASE_TYR"/>
    <property type="match status" value="1"/>
</dbReference>
<dbReference type="CDD" id="cd14014">
    <property type="entry name" value="STKc_PknB_like"/>
    <property type="match status" value="1"/>
</dbReference>
<feature type="domain" description="Protein kinase" evidence="6">
    <location>
        <begin position="26"/>
        <end position="303"/>
    </location>
</feature>
<dbReference type="PANTHER" id="PTHR43289">
    <property type="entry name" value="MITOGEN-ACTIVATED PROTEIN KINASE KINASE KINASE 20-RELATED"/>
    <property type="match status" value="1"/>
</dbReference>
<proteinExistence type="predicted"/>
<accession>A0A017SWY7</accession>
<name>A0A017SWY7_9BACT</name>
<dbReference type="AlphaFoldDB" id="A0A017SWY7"/>
<dbReference type="InterPro" id="IPR011009">
    <property type="entry name" value="Kinase-like_dom_sf"/>
</dbReference>
<keyword evidence="4" id="KW-0067">ATP-binding</keyword>
<dbReference type="InterPro" id="IPR000719">
    <property type="entry name" value="Prot_kinase_dom"/>
</dbReference>
<dbReference type="Pfam" id="PF00069">
    <property type="entry name" value="Pkinase"/>
    <property type="match status" value="1"/>
</dbReference>
<dbReference type="PROSITE" id="PS50011">
    <property type="entry name" value="PROTEIN_KINASE_DOM"/>
    <property type="match status" value="1"/>
</dbReference>
<protein>
    <submittedName>
        <fullName evidence="7">Serine/threonine protein kinase PrkC, regulator of stationary phase</fullName>
    </submittedName>
</protein>
<evidence type="ECO:0000256" key="3">
    <source>
        <dbReference type="ARBA" id="ARBA00022777"/>
    </source>
</evidence>
<evidence type="ECO:0000256" key="4">
    <source>
        <dbReference type="ARBA" id="ARBA00022840"/>
    </source>
</evidence>
<dbReference type="GO" id="GO:0005524">
    <property type="term" value="F:ATP binding"/>
    <property type="evidence" value="ECO:0007669"/>
    <property type="project" value="UniProtKB-KW"/>
</dbReference>
<dbReference type="InterPro" id="IPR008266">
    <property type="entry name" value="Tyr_kinase_AS"/>
</dbReference>
<dbReference type="PANTHER" id="PTHR43289:SF6">
    <property type="entry name" value="SERINE_THREONINE-PROTEIN KINASE NEKL-3"/>
    <property type="match status" value="1"/>
</dbReference>